<feature type="transmembrane region" description="Helical" evidence="6">
    <location>
        <begin position="52"/>
        <end position="74"/>
    </location>
</feature>
<evidence type="ECO:0008006" key="9">
    <source>
        <dbReference type="Google" id="ProtNLM"/>
    </source>
</evidence>
<dbReference type="InterPro" id="IPR002797">
    <property type="entry name" value="Polysacc_synth"/>
</dbReference>
<reference evidence="7 8" key="1">
    <citation type="submission" date="2021-01" db="EMBL/GenBank/DDBJ databases">
        <title>Whole genome shotgun sequence of Actinoplanes deccanensis NBRC 13994.</title>
        <authorList>
            <person name="Komaki H."/>
            <person name="Tamura T."/>
        </authorList>
    </citation>
    <scope>NUCLEOTIDE SEQUENCE [LARGE SCALE GENOMIC DNA]</scope>
    <source>
        <strain evidence="7 8">NBRC 13994</strain>
    </source>
</reference>
<feature type="transmembrane region" description="Helical" evidence="6">
    <location>
        <begin position="445"/>
        <end position="466"/>
    </location>
</feature>
<dbReference type="EMBL" id="BOMI01000144">
    <property type="protein sequence ID" value="GID78250.1"/>
    <property type="molecule type" value="Genomic_DNA"/>
</dbReference>
<evidence type="ECO:0000256" key="6">
    <source>
        <dbReference type="SAM" id="Phobius"/>
    </source>
</evidence>
<feature type="transmembrane region" description="Helical" evidence="6">
    <location>
        <begin position="159"/>
        <end position="175"/>
    </location>
</feature>
<evidence type="ECO:0000256" key="1">
    <source>
        <dbReference type="ARBA" id="ARBA00004651"/>
    </source>
</evidence>
<dbReference type="PANTHER" id="PTHR30250:SF11">
    <property type="entry name" value="O-ANTIGEN TRANSPORTER-RELATED"/>
    <property type="match status" value="1"/>
</dbReference>
<evidence type="ECO:0000313" key="8">
    <source>
        <dbReference type="Proteomes" id="UP000609879"/>
    </source>
</evidence>
<feature type="transmembrane region" description="Helical" evidence="6">
    <location>
        <begin position="360"/>
        <end position="381"/>
    </location>
</feature>
<gene>
    <name evidence="7" type="ORF">Ade02nite_68910</name>
</gene>
<evidence type="ECO:0000256" key="3">
    <source>
        <dbReference type="ARBA" id="ARBA00022692"/>
    </source>
</evidence>
<keyword evidence="2" id="KW-1003">Cell membrane</keyword>
<dbReference type="RefSeq" id="WP_203773002.1">
    <property type="nucleotide sequence ID" value="NZ_BAAABO010000028.1"/>
</dbReference>
<keyword evidence="4 6" id="KW-1133">Transmembrane helix</keyword>
<evidence type="ECO:0000256" key="5">
    <source>
        <dbReference type="ARBA" id="ARBA00023136"/>
    </source>
</evidence>
<feature type="transmembrane region" description="Helical" evidence="6">
    <location>
        <begin position="327"/>
        <end position="348"/>
    </location>
</feature>
<keyword evidence="5 6" id="KW-0472">Membrane</keyword>
<feature type="transmembrane region" description="Helical" evidence="6">
    <location>
        <begin position="417"/>
        <end position="439"/>
    </location>
</feature>
<feature type="transmembrane region" description="Helical" evidence="6">
    <location>
        <begin position="219"/>
        <end position="242"/>
    </location>
</feature>
<feature type="transmembrane region" description="Helical" evidence="6">
    <location>
        <begin position="86"/>
        <end position="107"/>
    </location>
</feature>
<feature type="transmembrane region" description="Helical" evidence="6">
    <location>
        <begin position="113"/>
        <end position="138"/>
    </location>
</feature>
<comment type="caution">
    <text evidence="7">The sequence shown here is derived from an EMBL/GenBank/DDBJ whole genome shotgun (WGS) entry which is preliminary data.</text>
</comment>
<dbReference type="PANTHER" id="PTHR30250">
    <property type="entry name" value="PST FAMILY PREDICTED COLANIC ACID TRANSPORTER"/>
    <property type="match status" value="1"/>
</dbReference>
<sequence>MMNLTGRRSAAGGGVVLIVRFGLGAVLNYGFGVALAWLLTPAEFGSVSVLQNVQFLCAMILSAGFPWVLAATIAKDPGAGAVAATYRAAFLGNAALGAVLLAVFVTAQLTRTVVPGASGVTVICVGAMIAVLSLTSALGGGLQGERRFDGYGVMQISEIAIKVAVSVLVVGVLGLGVAGVAISFLIGAVLSAAIGVWALRDRLPRSGPVAWRRTSGRAVSIGLASSAFAGILTVDVLALSVIGQDRGVTAADLALYQAATVLARAPFFVGDALSNAVFPFIAAARTAQEVDAWFRAAFRWIPLALVPLLLVLVVAPGPVLRVLFPPHYAQAAGVLRLLAVGTAGLIAMDVLLKTLNARELPAVATWVPVALVVEAAALAVLVPTWGIAGAATAFGIGTWAGAIALARTYRRAHRPRWFPRGAVARYLAALSPLAALSALAARLPALPALAVVAAALVIYAAAAIRLRLVRERDVERALTALRRMWPRRGRVPA</sequence>
<comment type="subcellular location">
    <subcellularLocation>
        <location evidence="1">Cell membrane</location>
        <topology evidence="1">Multi-pass membrane protein</topology>
    </subcellularLocation>
</comment>
<keyword evidence="3 6" id="KW-0812">Transmembrane</keyword>
<evidence type="ECO:0000256" key="2">
    <source>
        <dbReference type="ARBA" id="ARBA00022475"/>
    </source>
</evidence>
<dbReference type="Proteomes" id="UP000609879">
    <property type="component" value="Unassembled WGS sequence"/>
</dbReference>
<evidence type="ECO:0000313" key="7">
    <source>
        <dbReference type="EMBL" id="GID78250.1"/>
    </source>
</evidence>
<evidence type="ECO:0000256" key="4">
    <source>
        <dbReference type="ARBA" id="ARBA00022989"/>
    </source>
</evidence>
<keyword evidence="8" id="KW-1185">Reference proteome</keyword>
<accession>A0ABQ3YE96</accession>
<name>A0ABQ3YE96_9ACTN</name>
<dbReference type="Pfam" id="PF01943">
    <property type="entry name" value="Polysacc_synt"/>
    <property type="match status" value="1"/>
</dbReference>
<protein>
    <recommendedName>
        <fullName evidence="9">Polysaccharide biosynthesis protein</fullName>
    </recommendedName>
</protein>
<proteinExistence type="predicted"/>
<feature type="transmembrane region" description="Helical" evidence="6">
    <location>
        <begin position="12"/>
        <end position="40"/>
    </location>
</feature>
<feature type="transmembrane region" description="Helical" evidence="6">
    <location>
        <begin position="296"/>
        <end position="315"/>
    </location>
</feature>
<organism evidence="7 8">
    <name type="scientific">Paractinoplanes deccanensis</name>
    <dbReference type="NCBI Taxonomy" id="113561"/>
    <lineage>
        <taxon>Bacteria</taxon>
        <taxon>Bacillati</taxon>
        <taxon>Actinomycetota</taxon>
        <taxon>Actinomycetes</taxon>
        <taxon>Micromonosporales</taxon>
        <taxon>Micromonosporaceae</taxon>
        <taxon>Paractinoplanes</taxon>
    </lineage>
</organism>
<feature type="transmembrane region" description="Helical" evidence="6">
    <location>
        <begin position="387"/>
        <end position="405"/>
    </location>
</feature>
<feature type="transmembrane region" description="Helical" evidence="6">
    <location>
        <begin position="262"/>
        <end position="284"/>
    </location>
</feature>
<dbReference type="InterPro" id="IPR050833">
    <property type="entry name" value="Poly_Biosynth_Transport"/>
</dbReference>
<feature type="transmembrane region" description="Helical" evidence="6">
    <location>
        <begin position="181"/>
        <end position="199"/>
    </location>
</feature>